<feature type="region of interest" description="Nuclease activity, interacts with RecD and RecA" evidence="15">
    <location>
        <begin position="971"/>
        <end position="1255"/>
    </location>
</feature>
<protein>
    <recommendedName>
        <fullName evidence="15">RecBCD enzyme subunit RecB</fullName>
        <ecNumber evidence="15">3.1.11.5</ecNumber>
        <ecNumber evidence="15">5.6.2.4</ecNumber>
    </recommendedName>
    <alternativeName>
        <fullName evidence="15">DNA 3'-5' helicase subunit RecB</fullName>
    </alternativeName>
    <alternativeName>
        <fullName evidence="15">Exonuclease V subunit RecB</fullName>
        <shortName evidence="15">ExoV subunit RecB</shortName>
    </alternativeName>
    <alternativeName>
        <fullName evidence="15">Helicase/nuclease RecBCD subunit RecB</fullName>
    </alternativeName>
</protein>
<keyword evidence="7 15" id="KW-0269">Exonuclease</keyword>
<evidence type="ECO:0000256" key="3">
    <source>
        <dbReference type="ARBA" id="ARBA00022741"/>
    </source>
</evidence>
<keyword evidence="11 15" id="KW-0234">DNA repair</keyword>
<dbReference type="GO" id="GO:0008854">
    <property type="term" value="F:exodeoxyribonuclease V activity"/>
    <property type="evidence" value="ECO:0007669"/>
    <property type="project" value="UniProtKB-EC"/>
</dbReference>
<dbReference type="Gene3D" id="1.10.3170.10">
    <property type="entry name" value="Recbcd, chain B, domain 2"/>
    <property type="match status" value="1"/>
</dbReference>
<keyword evidence="2 15" id="KW-0479">Metal-binding</keyword>
<evidence type="ECO:0000313" key="20">
    <source>
        <dbReference type="Proteomes" id="UP000308707"/>
    </source>
</evidence>
<dbReference type="PROSITE" id="PS51198">
    <property type="entry name" value="UVRD_HELICASE_ATP_BIND"/>
    <property type="match status" value="1"/>
</dbReference>
<dbReference type="InterPro" id="IPR000212">
    <property type="entry name" value="DNA_helicase_UvrD/REP"/>
</dbReference>
<feature type="binding site" evidence="15">
    <location>
        <position position="1147"/>
    </location>
    <ligand>
        <name>Mg(2+)</name>
        <dbReference type="ChEBI" id="CHEBI:18420"/>
    </ligand>
</feature>
<comment type="cofactor">
    <cofactor evidence="15">
        <name>Mg(2+)</name>
        <dbReference type="ChEBI" id="CHEBI:18420"/>
    </cofactor>
    <text evidence="15">Binds 1 Mg(2+) ion per subunit.</text>
</comment>
<feature type="binding site" evidence="15">
    <location>
        <position position="1160"/>
    </location>
    <ligand>
        <name>Mg(2+)</name>
        <dbReference type="ChEBI" id="CHEBI:18420"/>
    </ligand>
</feature>
<evidence type="ECO:0000256" key="14">
    <source>
        <dbReference type="ARBA" id="ARBA00048988"/>
    </source>
</evidence>
<evidence type="ECO:0000259" key="17">
    <source>
        <dbReference type="PROSITE" id="PS51198"/>
    </source>
</evidence>
<evidence type="ECO:0000313" key="19">
    <source>
        <dbReference type="EMBL" id="TKR30184.1"/>
    </source>
</evidence>
<proteinExistence type="inferred from homology"/>
<dbReference type="InterPro" id="IPR004586">
    <property type="entry name" value="RecB"/>
</dbReference>
<evidence type="ECO:0000259" key="18">
    <source>
        <dbReference type="PROSITE" id="PS51217"/>
    </source>
</evidence>
<evidence type="ECO:0000256" key="13">
    <source>
        <dbReference type="ARBA" id="ARBA00034617"/>
    </source>
</evidence>
<comment type="function">
    <text evidence="15">A helicase/nuclease that prepares dsDNA breaks (DSB) for recombinational DNA repair. Binds to DSBs and unwinds DNA via a highly rapid and processive ATP-dependent bidirectional helicase activity. Unwinds dsDNA until it encounters a Chi (crossover hotspot instigator) sequence from the 3' direction. Cuts ssDNA a few nucleotides 3' to the Chi site. The properties and activities of the enzyme are changed at Chi. The Chi-altered holoenzyme produces a long 3'-ssDNA overhang and facilitates RecA-binding to the ssDNA for homologous DNA recombination and repair. Holoenzyme degrades any linearized DNA that is unable to undergo homologous recombination. In the holoenzyme this subunit contributes ATPase, 3'-5' helicase, exonuclease activity and loads RecA onto ssDNA.</text>
</comment>
<dbReference type="Proteomes" id="UP000308707">
    <property type="component" value="Unassembled WGS sequence"/>
</dbReference>
<keyword evidence="3 15" id="KW-0547">Nucleotide-binding</keyword>
<gene>
    <name evidence="15" type="primary">recB</name>
    <name evidence="19" type="ORF">FCE95_08560</name>
</gene>
<comment type="similarity">
    <text evidence="15">Belongs to the helicase family. UvrD subfamily.</text>
</comment>
<dbReference type="PANTHER" id="PTHR11070:SF23">
    <property type="entry name" value="RECBCD ENZYME SUBUNIT RECB"/>
    <property type="match status" value="1"/>
</dbReference>
<dbReference type="EC" id="5.6.2.4" evidence="15"/>
<dbReference type="GO" id="GO:0000287">
    <property type="term" value="F:magnesium ion binding"/>
    <property type="evidence" value="ECO:0007669"/>
    <property type="project" value="UniProtKB-UniRule"/>
</dbReference>
<dbReference type="InterPro" id="IPR038726">
    <property type="entry name" value="PDDEXK_AddAB-type"/>
</dbReference>
<dbReference type="PROSITE" id="PS51217">
    <property type="entry name" value="UVRD_HELICASE_CTER"/>
    <property type="match status" value="1"/>
</dbReference>
<keyword evidence="1 15" id="KW-0540">Nuclease</keyword>
<feature type="binding site" evidence="15">
    <location>
        <position position="1023"/>
    </location>
    <ligand>
        <name>Mg(2+)</name>
        <dbReference type="ChEBI" id="CHEBI:18420"/>
    </ligand>
</feature>
<organism evidence="19 20">
    <name type="scientific">Luteimonas gilva</name>
    <dbReference type="NCBI Taxonomy" id="2572684"/>
    <lineage>
        <taxon>Bacteria</taxon>
        <taxon>Pseudomonadati</taxon>
        <taxon>Pseudomonadota</taxon>
        <taxon>Gammaproteobacteria</taxon>
        <taxon>Lysobacterales</taxon>
        <taxon>Lysobacteraceae</taxon>
        <taxon>Luteimonas</taxon>
    </lineage>
</organism>
<sequence>MERQRPHVRRSGRDDAFGLARPRSVLRRRCRAARALRPVVGRLVLRARRRCAACGGGAAMSDAVRNVDLERRALLEASAGTGKTYALAGLFARAVIVERLRVPQILAVTYTIAATQELHARVRLRLQQAAELAMAWREGDPPQRADDAPETALLRELIHAALHPAGKEGEPLPALRLRLGRAVRDMDLAAITTIHGFCQRLLAEHALDAGERLVANALQPDNRASRTALAVELWRAFSVDAADSDFLRRAFGDIGKLTEAMVPLLSFEPLLPEAPAALPDDPRPQSDAAWQRLRAAFAAHGETARLAVSAAIDAKMLHSGQYKAEHVEGLWTWLADRTRQAAAPDSAHEKCGKYTPAALEAGTLKANKGRTPQSPLFEAMETWIDAQQRVPVWREAADLQRLHALRAEAKARDAARKAAFNVRGFDDLVDAVYRALAAPESRDRLVAALHAQYPLVLVDEFQDTDARQWAIFDAISRDGGLVLVGDPKQAIYRFRGGDVHAYLRARANVDQSARLERNFRSRRGVVDTVNALFADLPAGEMGAGIGYAPVEAAKGEDGLSIDGETAPAFVFRALPQVAGEGGPLRDRDAAETMAAAAAACAQAIRDWLQLAADGRALRRDGERSRPLEPRDCAVLVRRHSEAQAVRDALSKLGVPAVATGNQSLFSSDAAQTLLTLLLALAAPGDERRLRAALALFLFGLDAAELRALDDDGEALRRWQTRFEHWRLRWQQHGPQAMLTDVAAQQAATVLSFADGERRLTHLLQLGETMQEANAAQLGPHSQVDWLRAAIDRADDKDEAQWPRLESDASRVQILTLHKSKGLEFPLVFLPFAGVGRNASSKSGFIAYHDDADERVRQWKTDDAHGAVPWKQANGRAQQEESEEDMRLLYVGLTRAIDFLWTCGGAVFANGKSALFRLLGGAQPSAFLRHELGDRLYVDDRPLDPEDVMRLRAAAVAPTPPPRVPQGPLRRDWWIHSFSQLHRQRPHGVAALVEETSAGDERPSADWPLAARAFSGERFGNTLHYALEHANFAAWRDAEGVPDGETDLLRRALRSQGYREDQDADGIAELAPLVRATLQATLSAGDLHFRLCDLPPAQRIAELEFHFTLDDADGAALLALLHAHGLTSDRRDFGVWPRLNGLMNGKIDLIVRADGRAFVIDYKSNFLPDYGEASLQRAMAAHEYDLQALLYAVAVHRWLRLRLGDAYRFERHFGGVRYLFCRGLDPRHPQRGVVTPALPRELIEAADALLSNGKRA</sequence>
<comment type="caution">
    <text evidence="19">The sequence shown here is derived from an EMBL/GenBank/DDBJ whole genome shotgun (WGS) entry which is preliminary data.</text>
</comment>
<accession>A0A4U5JL36</accession>
<dbReference type="GO" id="GO:0009338">
    <property type="term" value="C:exodeoxyribonuclease V complex"/>
    <property type="evidence" value="ECO:0007669"/>
    <property type="project" value="TreeGrafter"/>
</dbReference>
<dbReference type="InterPro" id="IPR011604">
    <property type="entry name" value="PDDEXK-like_dom_sf"/>
</dbReference>
<keyword evidence="4 15" id="KW-0227">DNA damage</keyword>
<comment type="domain">
    <text evidence="15">The N-terminal DNA-binding domain is a ssDNA-dependent ATPase and has ATP-dependent 3'-5' helicase function. This domain interacts with RecC.</text>
</comment>
<feature type="active site" description="For nuclease activity" evidence="15">
    <location>
        <position position="1160"/>
    </location>
</feature>
<feature type="domain" description="UvrD-like helicase ATP-binding" evidence="17">
    <location>
        <begin position="56"/>
        <end position="522"/>
    </location>
</feature>
<evidence type="ECO:0000256" key="7">
    <source>
        <dbReference type="ARBA" id="ARBA00022839"/>
    </source>
</evidence>
<dbReference type="CDD" id="cd22352">
    <property type="entry name" value="RecB_C-like"/>
    <property type="match status" value="1"/>
</dbReference>
<keyword evidence="8 15" id="KW-0067">ATP-binding</keyword>
<evidence type="ECO:0000256" key="8">
    <source>
        <dbReference type="ARBA" id="ARBA00022840"/>
    </source>
</evidence>
<dbReference type="Gene3D" id="1.10.486.10">
    <property type="entry name" value="PCRA, domain 4"/>
    <property type="match status" value="1"/>
</dbReference>
<evidence type="ECO:0000256" key="12">
    <source>
        <dbReference type="ARBA" id="ARBA00023235"/>
    </source>
</evidence>
<dbReference type="SUPFAM" id="SSF52540">
    <property type="entry name" value="P-loop containing nucleoside triphosphate hydrolases"/>
    <property type="match status" value="1"/>
</dbReference>
<evidence type="ECO:0000256" key="9">
    <source>
        <dbReference type="ARBA" id="ARBA00022842"/>
    </source>
</evidence>
<dbReference type="AlphaFoldDB" id="A0A4U5JL36"/>
<dbReference type="InterPro" id="IPR027417">
    <property type="entry name" value="P-loop_NTPase"/>
</dbReference>
<evidence type="ECO:0000256" key="15">
    <source>
        <dbReference type="HAMAP-Rule" id="MF_01485"/>
    </source>
</evidence>
<dbReference type="GO" id="GO:0005829">
    <property type="term" value="C:cytosol"/>
    <property type="evidence" value="ECO:0007669"/>
    <property type="project" value="TreeGrafter"/>
</dbReference>
<dbReference type="InterPro" id="IPR014017">
    <property type="entry name" value="DNA_helicase_UvrD-like_C"/>
</dbReference>
<feature type="region of interest" description="DNA-binding and helicase activity, interacts with RecC" evidence="15">
    <location>
        <begin position="1"/>
        <end position="943"/>
    </location>
</feature>
<dbReference type="Gene3D" id="3.40.50.300">
    <property type="entry name" value="P-loop containing nucleotide triphosphate hydrolases"/>
    <property type="match status" value="2"/>
</dbReference>
<dbReference type="EC" id="3.1.11.5" evidence="15"/>
<comment type="catalytic activity">
    <reaction evidence="15">
        <text>Exonucleolytic cleavage (in the presence of ATP) in either 5'- to 3'- or 3'- to 5'-direction to yield 5'-phosphooligonucleotides.</text>
        <dbReference type="EC" id="3.1.11.5"/>
    </reaction>
</comment>
<evidence type="ECO:0000256" key="1">
    <source>
        <dbReference type="ARBA" id="ARBA00022722"/>
    </source>
</evidence>
<dbReference type="Pfam" id="PF13361">
    <property type="entry name" value="UvrD_C"/>
    <property type="match status" value="1"/>
</dbReference>
<evidence type="ECO:0000256" key="11">
    <source>
        <dbReference type="ARBA" id="ARBA00023204"/>
    </source>
</evidence>
<reference evidence="19 20" key="1">
    <citation type="submission" date="2019-04" db="EMBL/GenBank/DDBJ databases">
        <title>Reference strain of H23.</title>
        <authorList>
            <person name="Luo X."/>
        </authorList>
    </citation>
    <scope>NUCLEOTIDE SEQUENCE [LARGE SCALE GENOMIC DNA]</scope>
    <source>
        <strain evidence="19 20">H23</strain>
    </source>
</reference>
<evidence type="ECO:0000256" key="4">
    <source>
        <dbReference type="ARBA" id="ARBA00022763"/>
    </source>
</evidence>
<keyword evidence="5 15" id="KW-0378">Hydrolase</keyword>
<dbReference type="EMBL" id="SZUA01000002">
    <property type="protein sequence ID" value="TKR30184.1"/>
    <property type="molecule type" value="Genomic_DNA"/>
</dbReference>
<dbReference type="InterPro" id="IPR014016">
    <property type="entry name" value="UvrD-like_ATP-bd"/>
</dbReference>
<evidence type="ECO:0000256" key="5">
    <source>
        <dbReference type="ARBA" id="ARBA00022801"/>
    </source>
</evidence>
<dbReference type="Gene3D" id="3.90.320.10">
    <property type="match status" value="1"/>
</dbReference>
<comment type="subunit">
    <text evidence="15">Heterotrimer of RecB, RecC and RecD. All subunits contribute to DNA-binding. Interacts with RecA.</text>
</comment>
<evidence type="ECO:0000256" key="6">
    <source>
        <dbReference type="ARBA" id="ARBA00022806"/>
    </source>
</evidence>
<dbReference type="GO" id="GO:0005524">
    <property type="term" value="F:ATP binding"/>
    <property type="evidence" value="ECO:0007669"/>
    <property type="project" value="UniProtKB-UniRule"/>
</dbReference>
<dbReference type="GO" id="GO:0003677">
    <property type="term" value="F:DNA binding"/>
    <property type="evidence" value="ECO:0007669"/>
    <property type="project" value="UniProtKB-UniRule"/>
</dbReference>
<dbReference type="OrthoDB" id="9810135at2"/>
<keyword evidence="20" id="KW-1185">Reference proteome</keyword>
<evidence type="ECO:0000256" key="10">
    <source>
        <dbReference type="ARBA" id="ARBA00023125"/>
    </source>
</evidence>
<dbReference type="Pfam" id="PF12705">
    <property type="entry name" value="PDDEXK_1"/>
    <property type="match status" value="1"/>
</dbReference>
<feature type="domain" description="UvrD-like helicase C-terminal" evidence="18">
    <location>
        <begin position="553"/>
        <end position="821"/>
    </location>
</feature>
<comment type="miscellaneous">
    <text evidence="15">In the RecBCD complex, RecB has a slow 3'-5' helicase, an exonuclease activity and loads RecA onto ssDNA, RecD has a fast 5'-3' helicase activity, while RecC stimulates the ATPase and processivity of the RecB helicase and contributes to recognition of the Chi site.</text>
</comment>
<dbReference type="HAMAP" id="MF_01485">
    <property type="entry name" value="RecB"/>
    <property type="match status" value="1"/>
</dbReference>
<comment type="catalytic activity">
    <reaction evidence="13 15">
        <text>Couples ATP hydrolysis with the unwinding of duplex DNA by translocating in the 3'-5' direction.</text>
        <dbReference type="EC" id="5.6.2.4"/>
    </reaction>
</comment>
<dbReference type="GO" id="GO:0000724">
    <property type="term" value="P:double-strand break repair via homologous recombination"/>
    <property type="evidence" value="ECO:0007669"/>
    <property type="project" value="UniProtKB-UniRule"/>
</dbReference>
<dbReference type="SUPFAM" id="SSF52980">
    <property type="entry name" value="Restriction endonuclease-like"/>
    <property type="match status" value="1"/>
</dbReference>
<keyword evidence="6 15" id="KW-0347">Helicase</keyword>
<dbReference type="Pfam" id="PF00580">
    <property type="entry name" value="UvrD-helicase"/>
    <property type="match status" value="1"/>
</dbReference>
<dbReference type="GO" id="GO:0016887">
    <property type="term" value="F:ATP hydrolysis activity"/>
    <property type="evidence" value="ECO:0007669"/>
    <property type="project" value="RHEA"/>
</dbReference>
<feature type="binding site" evidence="16">
    <location>
        <begin position="77"/>
        <end position="84"/>
    </location>
    <ligand>
        <name>ATP</name>
        <dbReference type="ChEBI" id="CHEBI:30616"/>
    </ligand>
</feature>
<comment type="domain">
    <text evidence="15">The C-terminal domain has nuclease activity and interacts with RecD. It interacts with RecA, facilitating its loading onto ssDNA.</text>
</comment>
<dbReference type="PANTHER" id="PTHR11070">
    <property type="entry name" value="UVRD / RECB / PCRA DNA HELICASE FAMILY MEMBER"/>
    <property type="match status" value="1"/>
</dbReference>
<keyword evidence="10 15" id="KW-0238">DNA-binding</keyword>
<evidence type="ECO:0000256" key="2">
    <source>
        <dbReference type="ARBA" id="ARBA00022723"/>
    </source>
</evidence>
<keyword evidence="12 15" id="KW-0413">Isomerase</keyword>
<dbReference type="InterPro" id="IPR011335">
    <property type="entry name" value="Restrct_endonuc-II-like"/>
</dbReference>
<keyword evidence="9 15" id="KW-0460">Magnesium</keyword>
<dbReference type="GO" id="GO:0043138">
    <property type="term" value="F:3'-5' DNA helicase activity"/>
    <property type="evidence" value="ECO:0007669"/>
    <property type="project" value="UniProtKB-UniRule"/>
</dbReference>
<comment type="catalytic activity">
    <reaction evidence="14 15">
        <text>ATP + H2O = ADP + phosphate + H(+)</text>
        <dbReference type="Rhea" id="RHEA:13065"/>
        <dbReference type="ChEBI" id="CHEBI:15377"/>
        <dbReference type="ChEBI" id="CHEBI:15378"/>
        <dbReference type="ChEBI" id="CHEBI:30616"/>
        <dbReference type="ChEBI" id="CHEBI:43474"/>
        <dbReference type="ChEBI" id="CHEBI:456216"/>
        <dbReference type="EC" id="5.6.2.4"/>
    </reaction>
</comment>
<evidence type="ECO:0000256" key="16">
    <source>
        <dbReference type="PROSITE-ProRule" id="PRU00560"/>
    </source>
</evidence>
<name>A0A4U5JL36_9GAMM</name>